<feature type="region of interest" description="Disordered" evidence="1">
    <location>
        <begin position="1"/>
        <end position="83"/>
    </location>
</feature>
<organism evidence="2 3">
    <name type="scientific">Alicyclobacillus ferrooxydans</name>
    <dbReference type="NCBI Taxonomy" id="471514"/>
    <lineage>
        <taxon>Bacteria</taxon>
        <taxon>Bacillati</taxon>
        <taxon>Bacillota</taxon>
        <taxon>Bacilli</taxon>
        <taxon>Bacillales</taxon>
        <taxon>Alicyclobacillaceae</taxon>
        <taxon>Alicyclobacillus</taxon>
    </lineage>
</organism>
<protein>
    <submittedName>
        <fullName evidence="2">Uncharacterized protein</fullName>
    </submittedName>
</protein>
<feature type="compositionally biased region" description="Polar residues" evidence="1">
    <location>
        <begin position="39"/>
        <end position="48"/>
    </location>
</feature>
<comment type="caution">
    <text evidence="2">The sequence shown here is derived from an EMBL/GenBank/DDBJ whole genome shotgun (WGS) entry which is preliminary data.</text>
</comment>
<keyword evidence="3" id="KW-1185">Reference proteome</keyword>
<feature type="compositionally biased region" description="Basic residues" evidence="1">
    <location>
        <begin position="15"/>
        <end position="25"/>
    </location>
</feature>
<dbReference type="AlphaFoldDB" id="A0A0P9CQU7"/>
<feature type="compositionally biased region" description="Polar residues" evidence="1">
    <location>
        <begin position="1"/>
        <end position="11"/>
    </location>
</feature>
<accession>A0A0P9CQU7</accession>
<evidence type="ECO:0000313" key="2">
    <source>
        <dbReference type="EMBL" id="KPV45248.1"/>
    </source>
</evidence>
<dbReference type="Proteomes" id="UP000050482">
    <property type="component" value="Unassembled WGS sequence"/>
</dbReference>
<reference evidence="2 3" key="1">
    <citation type="submission" date="2015-09" db="EMBL/GenBank/DDBJ databases">
        <title>Draft genome sequence of Alicyclobacillus ferrooxydans DSM 22381.</title>
        <authorList>
            <person name="Hemp J."/>
        </authorList>
    </citation>
    <scope>NUCLEOTIDE SEQUENCE [LARGE SCALE GENOMIC DNA]</scope>
    <source>
        <strain evidence="2 3">TC-34</strain>
    </source>
</reference>
<evidence type="ECO:0000256" key="1">
    <source>
        <dbReference type="SAM" id="MobiDB-lite"/>
    </source>
</evidence>
<evidence type="ECO:0000313" key="3">
    <source>
        <dbReference type="Proteomes" id="UP000050482"/>
    </source>
</evidence>
<dbReference type="EMBL" id="LJCO01000011">
    <property type="protein sequence ID" value="KPV45248.1"/>
    <property type="molecule type" value="Genomic_DNA"/>
</dbReference>
<feature type="compositionally biased region" description="Polar residues" evidence="1">
    <location>
        <begin position="63"/>
        <end position="73"/>
    </location>
</feature>
<sequence length="83" mass="9241">MSQTEELSSSVGKVKPSRRHERVKQRNPVPLLARRSLAAGTNESNRGTQFLCWQGEARPPARMSQTEELSSSVGKGEPGRRHE</sequence>
<dbReference type="PATRIC" id="fig|471514.4.peg.2787"/>
<gene>
    <name evidence="2" type="ORF">AN477_02265</name>
</gene>
<name>A0A0P9CQU7_9BACL</name>
<proteinExistence type="predicted"/>